<feature type="region of interest" description="Disordered" evidence="1">
    <location>
        <begin position="5795"/>
        <end position="5824"/>
    </location>
</feature>
<feature type="compositionally biased region" description="Basic and acidic residues" evidence="1">
    <location>
        <begin position="779"/>
        <end position="793"/>
    </location>
</feature>
<feature type="compositionally biased region" description="Basic and acidic residues" evidence="1">
    <location>
        <begin position="3020"/>
        <end position="3032"/>
    </location>
</feature>
<feature type="region of interest" description="Disordered" evidence="1">
    <location>
        <begin position="2139"/>
        <end position="2167"/>
    </location>
</feature>
<feature type="region of interest" description="Disordered" evidence="1">
    <location>
        <begin position="3005"/>
        <end position="3067"/>
    </location>
</feature>
<keyword evidence="2" id="KW-1133">Transmembrane helix</keyword>
<feature type="region of interest" description="Disordered" evidence="1">
    <location>
        <begin position="3262"/>
        <end position="3285"/>
    </location>
</feature>
<feature type="compositionally biased region" description="Low complexity" evidence="1">
    <location>
        <begin position="2671"/>
        <end position="2692"/>
    </location>
</feature>
<feature type="compositionally biased region" description="Low complexity" evidence="1">
    <location>
        <begin position="1551"/>
        <end position="1563"/>
    </location>
</feature>
<feature type="region of interest" description="Disordered" evidence="1">
    <location>
        <begin position="5079"/>
        <end position="5141"/>
    </location>
</feature>
<feature type="region of interest" description="Disordered" evidence="1">
    <location>
        <begin position="977"/>
        <end position="1016"/>
    </location>
</feature>
<feature type="region of interest" description="Disordered" evidence="1">
    <location>
        <begin position="2658"/>
        <end position="2700"/>
    </location>
</feature>
<feature type="compositionally biased region" description="Low complexity" evidence="1">
    <location>
        <begin position="4832"/>
        <end position="4844"/>
    </location>
</feature>
<feature type="compositionally biased region" description="Basic and acidic residues" evidence="1">
    <location>
        <begin position="1121"/>
        <end position="1169"/>
    </location>
</feature>
<feature type="compositionally biased region" description="Low complexity" evidence="1">
    <location>
        <begin position="1524"/>
        <end position="1533"/>
    </location>
</feature>
<feature type="region of interest" description="Disordered" evidence="1">
    <location>
        <begin position="2253"/>
        <end position="2278"/>
    </location>
</feature>
<feature type="compositionally biased region" description="Basic and acidic residues" evidence="1">
    <location>
        <begin position="6090"/>
        <end position="6131"/>
    </location>
</feature>
<feature type="compositionally biased region" description="Basic and acidic residues" evidence="1">
    <location>
        <begin position="1810"/>
        <end position="1824"/>
    </location>
</feature>
<feature type="compositionally biased region" description="Basic and acidic residues" evidence="1">
    <location>
        <begin position="913"/>
        <end position="955"/>
    </location>
</feature>
<reference evidence="3 4" key="1">
    <citation type="submission" date="2023-03" db="EMBL/GenBank/DDBJ databases">
        <title>Isolation and description of six Streptomyces strains from soil environments, able to metabolize different microbial glucans.</title>
        <authorList>
            <person name="Widen T."/>
            <person name="Larsbrink J."/>
        </authorList>
    </citation>
    <scope>NUCLEOTIDE SEQUENCE [LARGE SCALE GENOMIC DNA]</scope>
    <source>
        <strain evidence="3 4">Mut2</strain>
    </source>
</reference>
<sequence length="6181" mass="652608">MSSAESVLNTIKLEDIYALGNAWIQLGDELHERRVAANGHVEGIEWKGAAGDAARLAWSDAAAKNLDDAIETAWTIGQSINRYADKLHEAAEEYAKKLNAMMWADILGAIFSAVFFYLGPLLEGVLAMIGQLIARLIPVIASMVGRLGPIGSAVVGSIGGAVIGSASGLAFDLGIGAAGAAIAHTDYDIDWGAEALTLGIGGGFGGIAGGLGGYHGVPKGITPDGVPKAGSPPPHSPPVTKPGGSDGFAPIGGSGGKNTFTPPPAQTRHGGDHTVPVPGGPGKGEGAPPVTGGVSAKENPPTSSGPAGGRPGDVGVPPPTRGEGSGTQTPTGAPVPLSGRPNPRGGSHPTPSDRPAGGDGSGTAPPPTPAPQSGKPHTVTAGETPGKPVPGAQGGGDRAGSDAPPRGEGSRTGSAATPGPPVRGEGPRTEAAPNPPVRDQGSLSVPPPAPESGKPHVAGGSETPGRSVPGGPGGDRAESQGPRGESPTTNPPVRDQGSRSTPVPRGEAPDQTPHSGTPARPGPERSEGTGAGGPVPHGDGGRRTETGGSVPPPVGERSEGPGSRVTDTGSRGSDGNQGTGRPPAGGRSEAVGGEGVQKPPASGNPAEGVTGGVRPGSGTDHVVPPPAGRPGGDHATTGDPARQPAAPGGTPRGGEQQGAVPPGGGGRATDGPGTRDGARPSARSGLGDHAETPVPGQRPGSRDPADMPAPGQRPGTDGHPRTTPPGEEPGSTTARPGGGHETHSAPPPAGGGRRQDGSGADGVDGSETAGKGGGGRTPMPREELKDWQKRFADADASGDAQAQRRVDDAYDARMDELEGVKSKPSPDSPEGIAKTADAMEKYARDHGVTAPEAKQLADQYAKDSLSGEPGARQKAVDTYNETVGDARRDQQFKEWIGDRAGRGKGAGGGRGKMSNEELKDWQKRFAGAEDSGDKDAVAQAEHEYGKRLDELDEAARGPVQDSPEWIARRADGMEKYARDQGVPGEDAKQLSGQWAKAAASGDPQARAKAGSDWNTAVTDARRDQWIDGWNKDRAKTGVGSGDRVHMTPGERKNWFDRFEEAESSGDKDALARVEHDLDARLDELDHSAYVPHDLDTSASAGPDVTSGPKTGGEVPDGVAKPGDRPGGTRDGEHGSRDTRAGGSDGSRDTRAGRGGGEDDHRDGRVGRDSDQDELGNGSWRFLGGDDSLVPEQPKNVQVATAYPEPSRRPDLWSAINDKGRGGLWHAINEHKGVDADGGPAPARETSQADTAPPARTSDDAAPVPGTKDGDDTAPGPVTKDGDTAAAPPVPEREAGGDRTEGGRPAPAVAEDAPAPAPQPGKGTETPQAPSGHQVYEGLLQDQGLLGEGQGVPRWNRHGVHEFSPEGNLRSETTSPQRERVGRMTPQQWGEAMERFARGQGLSPREAAFWGDSYREARMHTDETSWSRVEDGVASRLLDREIEHGAAQRTPEQMGKGVRDHALDRGMSPDEAADWGKRAEDAWAPDGDRGAFHRKFEKRLEEIQAAKQQGEGKRENAPAPDGTRETTGTPATTRPPAPERDVIGDRTENTRPAPAAGEDAPAPVAEKDTPAPVPQPVKERETSQAPAGHEVYEGLLQDQGLLGRGQGVPRWDRHEVHGRTGGANPLAGTAQHQRERVNEVTPQQWGKAMERYAGAHGLSPREAAFWGDSYREARMHTDESAWSRVEDGVASRLLDREIEHGAAQRTPEQMGKGVRDHALDRGMSPDEAADWGKRAEDAWAPDGDRGAFHRKFEKRLEEIQAAKQQGGGKRENAQNPEVTREKDAGTEEPGSVPRGEHESTDAPVTTTLPAPDRDAPGGRTEETRPEPAVAEDSPAPAPAGHQIYEGLLQDQGLLGRGQGVPHWDRHGVHELTGGGRPHAGSGDLRRERVGRVTPQQWGEAMERFARGQGLSPREAAQWGQAYREARMDGGESAWSRVEDGVASRLLDREIEHGAAQRTPEQMGKGVRDHALDRGMSPDEAADWGKRAEDAWAPDGDRGAFHRKFQERVQEIQGATRAAPSDHATNSGPVRDEPGTGGHASPKPAPEEGKNTPDTVEPTSEVGEPMGELVEPTPVTGRPVPGALKPIPGDSGQIPALVEQTPDPVEQPPTTATPTPAQPSRGTRSVPPASEEVRFAPLAPGQASLDDAEPLGPVINARPRGAAGQTPPEIITDWVRQSGSSRRSEPLQAVDLAVRALVNGWGGEQEATHRTRVLQAITAWQDSKSGRSARDKAIARLGQAVVDRGTALTAAAPATRRSLRDMGRPSPRPLVPVPPHQQEAEGYGPARGFEVEVHLMRVRLPRGESHQTYDQIVNVPGLLDITLDKAGGQPVLEIVSAPTRSLVHGAPDGRAEPEAVANAFLDSLHRITHAAGSTRFPGIFPASHGYVVDDDAAELWLQENPSAHILVHHTVAVPLSGFVPLIRHVRDRMRPAAGETLGAAHADSDRAIAYGERGGERFARWIDAHPAQRAQVTAFDAPDLVGALTLGFAQVVAALRGSAAGADYPKDWTAATSRDSLSAVRAGLGPVPRAFLEDQADVLAQDFVAAVPFDGNPLEQRLRDVGRGQSATVGEYLDNLLLEHPDRVVDQYEALVVRSNFDALDSNPDEDGRPRIVPSVVRVEVRSYAPVDSRDVDVLTQSDALAEVSLTTYNEARVRRGLPPVGPAVRPAPPAPVLDRPAPATATPAAPVTAARPAPARPRPAVPAPGTGLPPALATLAAELPRLPAVERAARVAALSPGERAALVADPGLVREMRETLTGEEFRQLAAEWVVVVPVGVHEPADSRAEAERIVGEMTADPDIAEALLTGGRQLLVVPRDVPFSGLEAFHGLQGAPGRSLGTERGGFARGYAGVPEENLLGEPAAVHGGGTYADGYSSARHEWAHAVESVLDPADQQWIKDVYEAKRAAEAAGETVHWPDGRFPNYSSSDAHEYFAQLTTAYHAANAGVDELSGSRRNNGADWVERHDPALLPLLHRLYGPGRPAARDGLDNPLVLTGFRAFWGRVEGTADTSSTPLAEQPAATSREDGAADVRRDGAPGQAGQGAPGERTAPGTPGQRLAPPSGEGTATRPAFDPRLVGVLRRAFGPGIEQTGQFSGLYGALHTLVGAYGATPRFSGVPFDLDTVTRHVLRTDPAEDITPQRRMELFQTISSAARAGWAGGLPGLVAYRVRRMGALGPASVLTDASGNFLGRNLTGHAGLTLDAGQVLSPGADGNLRSAPAPWSGERPHVVVAEREEDTGRVLVAVNGGGTVSLDEEEFAALVAQDPDRSPEAPVAVGVGPRQGGTSESLSRLIADGTATRAWGVTRPFRLQPVPGQARVFAFPPPEPDGQPVPVGSWFPSDPGLVPAGPEGRVTASDGSTYPDSDVRSYPIVTSDGQELTGRAYLDEADIARREEALRMVSEMTHYYDETEAIPGLSTARRGPLMLLPRGLADAYVTLGHGEGGRVVLPMHSTGRNHQVAPTELGRELRRRPSVQRLRPDVPLWLLWCEIAMARPGSDPLVRPVAAQEVSNQTRRHVVASDSLVALDEGDEQHPPGLIKTDDPDRPRYEWHQFLPEPLVDRLIALADHAGLPADVARRTTRVLRWVRALRLTFGFDIDTRADRQEEFLALVSDFGALERQRLWQGGAEGAEPLTWRALEDLTQAHAQQSGHAAGPVTAGTLHGMLRVAGNGTLRLPAPRESDAVRQAPPAPGRATPGPSSRVLLAPPTPTPTAPAPERQAAPGRSRVAELVSRYEEMARAFDDHERRGTLPGQEQETPSPASLDEHRAPAPAEEVRAPVPVPAEEVRAPAAEVPVSPDAYLEEHGLTPVHILPGGDTLAHLLTAAAPVETGRLSRGERPATPGELRERFASALATEFAAPPAERTLGLPAEGPRPGTPLLPAGEPDALVQGVRTGQGPGASDWLTLAVAAPVLNLRLSVLLPDGRTWTAGPREGRAAVLLHQENPPPHTSPWLATEPAGTAAQEPARTVAATPPMRTAAAPPPGRKAPEVFFGVETRPVREDPRPAGTVPTPPPARTTLPEPRTEAVPPVETGTTTETVVEDETRTVVPPVEDEIMAVAPPVAAETVPAFSPYIQTYGARHDGSVGFVAYEVPSDEVLHGLREQVMAALGVEAGSPHEEAVRAHLDRVLDSTEIAGNLPAVRGPRGHRVTVPVGGVERTVDVRLRLTGPGPDARTGVSRSLPRTRRLERQSEGIQALTSAQNSGTARTVSLPYLALPEAASGPLRWVSVTVAPSLTLRQRSLNIGVSESLSVKILQRAGDDARSVRFDGAWQVRVDAEPTAADGWDTEQVHGPLHVWFPGNRVGAEGDAAELPRAAGLDTFPLWGVEDILDAGLLTRQVLDHEDLPAQRDLGAESRAALEDFLDEQLTHGALHLQRDRGVMSPLLTDAEGTVIGFVRVRAVVTPGTPYHRTADGDKALEVRFTHSSSTDRSARVVSGAGLGVAFAPMFTSRTEQGHPGAADHWGGRFQFKSAPSWQSGDALNTAAKSGMMHGLTTSSGQLLTPADLTYEVTFVRAGGGTQGPVRIGRGEESVQLRLLPHDTVAGAAPTEERRGLPPHLDSLSAIGYTAVPLSLEGADEVFDRAEARLRALHYLPPLEHQPWESRIQRRRARAQLANLQRFEQLRSGIGQATALPDGVEGGRPIWLDLPGLTGGSTRAELRMTITRDRTPRAGETGPPAATHELRLPDVETVATGSHEARGTRERSTALGLDLSIGGGPRQPAGNWSVDYLADGTYARTWARSATAGSAVASEQANTSKSGGTEIFAVPAQLALDLYQGTSQVPVARFAEPPAPPRPATDTAPRPVTTAGTDTDPEVPGLRDVPPGTGIVPLRDLAPGTETAPPTDTEPGTEDTGPEAGIVPPREEAQPVTAPVVVRLAVSHHRTLPRPADAAPTEVPEAPGYTIRAPRTGTGADNDRRLLGLVDEEGNPLPDVTKLLDDSHADLFRAAEAIQAALRLVASGDYPGRPDRGTFGQLSEWARQAAALPGVRPVSDHLVGQDPRDRGTFANEAAFQQTRVSSLLGRAHQILNGVYTVEGIVLPGLGADQHLAMDVEGYLHHPTRDAEFATHGQNDVNATDVAAERRTKSSSTTGAFGVTGLRGAPRPTPEGTVARIVRGNIGGTGSRTHRGEHVEDTSSSSATVRGGTEGAAQHLITADLTLLLTIRHGTANVVGNAVGLGSGSDITLAIDVPRAVQFRLYPGQLIREARWFSGIEGLVVPTAPPYAVSLPDDFVRTREPGFGAVLSVTQLDDPVTRRPSRNRMWHEVTRLVERVASGVTRPGNIAHLSGVAALVADQTSPTRLRTLPTRGSVSLWFRYGARADAHLVEVTLRADPEAQTPGLREIQGRPAGEKTGVEQQSTHAPDNRMESDTVSRTVTGLLDLGLRDPRPGTSRSTDRWSLLPSAVQGRALTRRSDRTADDRFWQRSDNVADFDRVGYRFTVSVRTSLIPESLFDLVGGLLGRGLASMADRGDRYWLPAFLSGFFHGAPAQEVVVPVDVALRFAGSDSVARTDRGHGVREWTPLPPQVRESDPLLPAAEEESTPAGERTLSAYPRFVPTSTTPLSHFNAFPELAEAIRAVSPGVEGHWGLTADAHPDAGNARLTELAQSGRPAALTGPATAAGLHPRMPGGWPVLSGIGSPVTLQVTVHDPRLFAPGAADIAADGARTRTRVAVSTATNSRGLELGQRFALSATPRNDHLAGAGQPLLSAQPATRGSDSSVTTGSQNRVKNGTTSAGDTYTYLAHADVVVTVTGPEGVRYVTGSATVRAGERDLLGYGVVTTPSVPWAYDLPSVVRERRAADDRARHAAPAEGTAPAPARTPADPGAWRTEPVTELPALLASGIDPEQEAVQFWLDLGADPDASALAHALYVGTRVAAISHRRVELAVRGTTGLRFWPIEADGSLADVTPATSGGWEQLRRAVDTYTRAVDREAAAVAAQQPLDARLPDLRRQVAEADGNRRQRQLRMEEAEALYTAAHDTHTALVTEWNTRREELEQAGRDRTDRKNEVTAAERDLAAADEDVRAATRAVVPAPDGTPAPESAAHALQRAEGRQRDAVRALGAREEGERTARREVDRLTTEVGGLDRALANAKRVMDDNRQERDRARGRHRDAVARYETRDGERAQVEERLEALRGDQQAHAQQARDAWASMPGPAGRLSADRCAERTGGSGFPLDTLTPRPRGR</sequence>
<feature type="compositionally biased region" description="Basic and acidic residues" evidence="1">
    <location>
        <begin position="3760"/>
        <end position="3772"/>
    </location>
</feature>
<evidence type="ECO:0000256" key="2">
    <source>
        <dbReference type="SAM" id="Phobius"/>
    </source>
</evidence>
<feature type="compositionally biased region" description="Basic and acidic residues" evidence="1">
    <location>
        <begin position="884"/>
        <end position="901"/>
    </location>
</feature>
<feature type="region of interest" description="Disordered" evidence="1">
    <location>
        <begin position="3996"/>
        <end position="4035"/>
    </location>
</feature>
<feature type="compositionally biased region" description="Basic and acidic residues" evidence="1">
    <location>
        <begin position="1042"/>
        <end position="1053"/>
    </location>
</feature>
<feature type="compositionally biased region" description="Gly residues" evidence="1">
    <location>
        <begin position="244"/>
        <end position="256"/>
    </location>
</feature>
<evidence type="ECO:0000256" key="1">
    <source>
        <dbReference type="SAM" id="MobiDB-lite"/>
    </source>
</evidence>
<feature type="region of interest" description="Disordered" evidence="1">
    <location>
        <begin position="1699"/>
        <end position="1896"/>
    </location>
</feature>
<feature type="compositionally biased region" description="Gly residues" evidence="1">
    <location>
        <begin position="650"/>
        <end position="668"/>
    </location>
</feature>
<feature type="region of interest" description="Disordered" evidence="1">
    <location>
        <begin position="5509"/>
        <end position="5540"/>
    </location>
</feature>
<feature type="region of interest" description="Disordered" evidence="1">
    <location>
        <begin position="1600"/>
        <end position="1642"/>
    </location>
</feature>
<feature type="compositionally biased region" description="Pro residues" evidence="1">
    <location>
        <begin position="230"/>
        <end position="240"/>
    </location>
</feature>
<feature type="compositionally biased region" description="Basic and acidic residues" evidence="1">
    <location>
        <begin position="6044"/>
        <end position="6070"/>
    </location>
</feature>
<feature type="compositionally biased region" description="Low complexity" evidence="1">
    <location>
        <begin position="4794"/>
        <end position="4805"/>
    </location>
</feature>
<feature type="region of interest" description="Disordered" evidence="1">
    <location>
        <begin position="859"/>
        <end position="965"/>
    </location>
</feature>
<keyword evidence="2" id="KW-0472">Membrane</keyword>
<name>A0ABY9HYE2_9ACTN</name>
<dbReference type="RefSeq" id="WP_306086179.1">
    <property type="nucleotide sequence ID" value="NZ_CP120992.1"/>
</dbReference>
<feature type="transmembrane region" description="Helical" evidence="2">
    <location>
        <begin position="100"/>
        <end position="119"/>
    </location>
</feature>
<feature type="compositionally biased region" description="Low complexity" evidence="1">
    <location>
        <begin position="1304"/>
        <end position="1313"/>
    </location>
</feature>
<feature type="compositionally biased region" description="Pro residues" evidence="1">
    <location>
        <begin position="2658"/>
        <end position="2670"/>
    </location>
</feature>
<feature type="compositionally biased region" description="Basic and acidic residues" evidence="1">
    <location>
        <begin position="1290"/>
        <end position="1301"/>
    </location>
</feature>
<protein>
    <submittedName>
        <fullName evidence="3">Uncharacterized protein</fullName>
    </submittedName>
</protein>
<feature type="compositionally biased region" description="Low complexity" evidence="1">
    <location>
        <begin position="2106"/>
        <end position="2117"/>
    </location>
</feature>
<evidence type="ECO:0000313" key="4">
    <source>
        <dbReference type="Proteomes" id="UP001229952"/>
    </source>
</evidence>
<keyword evidence="2" id="KW-0812">Transmembrane</keyword>
<feature type="compositionally biased region" description="Low complexity" evidence="1">
    <location>
        <begin position="5803"/>
        <end position="5822"/>
    </location>
</feature>
<feature type="compositionally biased region" description="Pro residues" evidence="1">
    <location>
        <begin position="2264"/>
        <end position="2273"/>
    </location>
</feature>
<feature type="region of interest" description="Disordered" evidence="1">
    <location>
        <begin position="222"/>
        <end position="810"/>
    </location>
</feature>
<keyword evidence="4" id="KW-1185">Reference proteome</keyword>
<feature type="compositionally biased region" description="Basic and acidic residues" evidence="1">
    <location>
        <begin position="1964"/>
        <end position="2008"/>
    </location>
</feature>
<proteinExistence type="predicted"/>
<feature type="compositionally biased region" description="Basic and acidic residues" evidence="1">
    <location>
        <begin position="1497"/>
        <end position="1515"/>
    </location>
</feature>
<feature type="compositionally biased region" description="Polar residues" evidence="1">
    <location>
        <begin position="565"/>
        <end position="576"/>
    </location>
</feature>
<organism evidence="3 4">
    <name type="scientific">Streptomyces laculatispora</name>
    <dbReference type="NCBI Taxonomy" id="887464"/>
    <lineage>
        <taxon>Bacteria</taxon>
        <taxon>Bacillati</taxon>
        <taxon>Actinomycetota</taxon>
        <taxon>Actinomycetes</taxon>
        <taxon>Kitasatosporales</taxon>
        <taxon>Streptomycetaceae</taxon>
        <taxon>Streptomyces</taxon>
    </lineage>
</organism>
<feature type="compositionally biased region" description="Basic and acidic residues" evidence="1">
    <location>
        <begin position="1536"/>
        <end position="1548"/>
    </location>
</feature>
<feature type="region of interest" description="Disordered" evidence="1">
    <location>
        <begin position="6088"/>
        <end position="6181"/>
    </location>
</feature>
<feature type="compositionally biased region" description="Basic and acidic residues" evidence="1">
    <location>
        <begin position="1456"/>
        <end position="1490"/>
    </location>
</feature>
<feature type="region of interest" description="Disordered" evidence="1">
    <location>
        <begin position="1443"/>
        <end position="1588"/>
    </location>
</feature>
<dbReference type="EMBL" id="CP120992">
    <property type="protein sequence ID" value="WLQ39606.1"/>
    <property type="molecule type" value="Genomic_DNA"/>
</dbReference>
<feature type="compositionally biased region" description="Basic and acidic residues" evidence="1">
    <location>
        <begin position="1767"/>
        <end position="1784"/>
    </location>
</feature>
<feature type="compositionally biased region" description="Basic and acidic residues" evidence="1">
    <location>
        <begin position="1712"/>
        <end position="1746"/>
    </location>
</feature>
<feature type="region of interest" description="Disordered" evidence="1">
    <location>
        <begin position="5692"/>
        <end position="5731"/>
    </location>
</feature>
<feature type="region of interest" description="Disordered" evidence="1">
    <location>
        <begin position="1028"/>
        <end position="1053"/>
    </location>
</feature>
<feature type="region of interest" description="Disordered" evidence="1">
    <location>
        <begin position="5330"/>
        <end position="5368"/>
    </location>
</feature>
<feature type="compositionally biased region" description="Basic and acidic residues" evidence="1">
    <location>
        <begin position="5991"/>
        <end position="6021"/>
    </location>
</feature>
<feature type="region of interest" description="Disordered" evidence="1">
    <location>
        <begin position="3738"/>
        <end position="3772"/>
    </location>
</feature>
<gene>
    <name evidence="3" type="ORF">P8A22_06065</name>
</gene>
<dbReference type="Proteomes" id="UP001229952">
    <property type="component" value="Chromosome"/>
</dbReference>
<feature type="compositionally biased region" description="Low complexity" evidence="1">
    <location>
        <begin position="6135"/>
        <end position="6146"/>
    </location>
</feature>
<feature type="region of interest" description="Disordered" evidence="1">
    <location>
        <begin position="5374"/>
        <end position="5393"/>
    </location>
</feature>
<feature type="region of interest" description="Disordered" evidence="1">
    <location>
        <begin position="3670"/>
        <end position="3724"/>
    </location>
</feature>
<feature type="compositionally biased region" description="Low complexity" evidence="1">
    <location>
        <begin position="4013"/>
        <end position="4035"/>
    </location>
</feature>
<feature type="region of interest" description="Disordered" evidence="1">
    <location>
        <begin position="1088"/>
        <end position="1388"/>
    </location>
</feature>
<accession>A0ABY9HYE2</accession>
<feature type="region of interest" description="Disordered" evidence="1">
    <location>
        <begin position="4783"/>
        <end position="4864"/>
    </location>
</feature>
<feature type="region of interest" description="Disordered" evidence="1">
    <location>
        <begin position="4881"/>
        <end position="4912"/>
    </location>
</feature>
<feature type="region of interest" description="Disordered" evidence="1">
    <location>
        <begin position="1950"/>
        <end position="2127"/>
    </location>
</feature>
<evidence type="ECO:0000313" key="3">
    <source>
        <dbReference type="EMBL" id="WLQ39606.1"/>
    </source>
</evidence>
<feature type="compositionally biased region" description="Polar residues" evidence="1">
    <location>
        <begin position="5706"/>
        <end position="5731"/>
    </location>
</feature>
<feature type="region of interest" description="Disordered" evidence="1">
    <location>
        <begin position="5991"/>
        <end position="6070"/>
    </location>
</feature>